<accession>A0A7W1XSG5</accession>
<dbReference type="PANTHER" id="PTHR34047:SF8">
    <property type="entry name" value="PROTEIN YKFC"/>
    <property type="match status" value="1"/>
</dbReference>
<dbReference type="SUPFAM" id="SSF56672">
    <property type="entry name" value="DNA/RNA polymerases"/>
    <property type="match status" value="1"/>
</dbReference>
<keyword evidence="2" id="KW-0548">Nucleotidyltransferase</keyword>
<protein>
    <submittedName>
        <fullName evidence="2">Group II intron reverse transcriptase/maturase</fullName>
    </submittedName>
</protein>
<keyword evidence="2" id="KW-0695">RNA-directed DNA polymerase</keyword>
<dbReference type="RefSeq" id="WP_181739790.1">
    <property type="nucleotide sequence ID" value="NZ_JACEOL010000029.1"/>
</dbReference>
<dbReference type="PROSITE" id="PS50878">
    <property type="entry name" value="RT_POL"/>
    <property type="match status" value="1"/>
</dbReference>
<dbReference type="Pfam" id="PF00078">
    <property type="entry name" value="RVT_1"/>
    <property type="match status" value="1"/>
</dbReference>
<reference evidence="2 3" key="1">
    <citation type="submission" date="2020-07" db="EMBL/GenBank/DDBJ databases">
        <title>Thermoactinomyces phylogeny.</title>
        <authorList>
            <person name="Dunlap C."/>
        </authorList>
    </citation>
    <scope>NUCLEOTIDE SEQUENCE [LARGE SCALE GENOMIC DNA]</scope>
    <source>
        <strain evidence="2 3">AMNI-1</strain>
    </source>
</reference>
<evidence type="ECO:0000313" key="3">
    <source>
        <dbReference type="Proteomes" id="UP000538292"/>
    </source>
</evidence>
<comment type="caution">
    <text evidence="2">The sequence shown here is derived from an EMBL/GenBank/DDBJ whole genome shotgun (WGS) entry which is preliminary data.</text>
</comment>
<evidence type="ECO:0000259" key="1">
    <source>
        <dbReference type="PROSITE" id="PS50878"/>
    </source>
</evidence>
<keyword evidence="2" id="KW-0808">Transferase</keyword>
<dbReference type="CDD" id="cd01651">
    <property type="entry name" value="RT_G2_intron"/>
    <property type="match status" value="1"/>
</dbReference>
<sequence length="473" mass="55161">MRNPEYVLNSLAAKSGDQNYKFQRIYRNLYNRQFYCLAYRKLAKKRSVKKQNQETFFRSIHQLIADLKAERYQPEAIADSRQGRFHDSLVQEIVRMLLEAIYEGVFSNDSHGFRPRRSCHTALLQVKRDFINVNWMIHADLHPFFSSIDLQLLRVILRKRIMDEKFIRLINKFLRTGALNDWQFQQTYSGTPIGGIIGPILANIYFHELDMYVKKLADPPYKGNLLPENRVEKMAKPAGRRLVYVRYGGEMLLGVNGSKREAGIIRDQVAQFVQCQLKIPHPQEHFTVRHAGKPTRFLGYDILVKKRCKLYLPHDIWVSRLHGLKAVKTGQNGLLKPVHRSDLVKLGDPEILSVCNAVIQSMYNYYRLADNASVMSRFHHFIKYSMVKTLAFKYKKSVRKIMQKYLHEGKFAVVTETDDGSELIKLYDGGFAHNSSPILQDDVDRIPERKQDKFFERSPGMSRISEQAESRIR</sequence>
<dbReference type="InterPro" id="IPR043502">
    <property type="entry name" value="DNA/RNA_pol_sf"/>
</dbReference>
<keyword evidence="3" id="KW-1185">Reference proteome</keyword>
<dbReference type="Pfam" id="PF01348">
    <property type="entry name" value="Intron_maturas2"/>
    <property type="match status" value="1"/>
</dbReference>
<organism evidence="2 3">
    <name type="scientific">Thermoactinomyces mirandus</name>
    <dbReference type="NCBI Taxonomy" id="2756294"/>
    <lineage>
        <taxon>Bacteria</taxon>
        <taxon>Bacillati</taxon>
        <taxon>Bacillota</taxon>
        <taxon>Bacilli</taxon>
        <taxon>Bacillales</taxon>
        <taxon>Thermoactinomycetaceae</taxon>
        <taxon>Thermoactinomyces</taxon>
    </lineage>
</organism>
<name>A0A7W1XSG5_9BACL</name>
<dbReference type="AlphaFoldDB" id="A0A7W1XSG5"/>
<dbReference type="Proteomes" id="UP000538292">
    <property type="component" value="Unassembled WGS sequence"/>
</dbReference>
<proteinExistence type="predicted"/>
<dbReference type="GO" id="GO:0006397">
    <property type="term" value="P:mRNA processing"/>
    <property type="evidence" value="ECO:0007669"/>
    <property type="project" value="InterPro"/>
</dbReference>
<gene>
    <name evidence="2" type="ORF">H2C83_08495</name>
</gene>
<dbReference type="InterPro" id="IPR051083">
    <property type="entry name" value="GrpII_Intron_Splice-Mob/Def"/>
</dbReference>
<dbReference type="InterPro" id="IPR024937">
    <property type="entry name" value="Domain_X"/>
</dbReference>
<feature type="domain" description="Reverse transcriptase" evidence="1">
    <location>
        <begin position="1"/>
        <end position="302"/>
    </location>
</feature>
<dbReference type="InterPro" id="IPR000477">
    <property type="entry name" value="RT_dom"/>
</dbReference>
<dbReference type="EMBL" id="JACEOL010000029">
    <property type="protein sequence ID" value="MBA4602355.1"/>
    <property type="molecule type" value="Genomic_DNA"/>
</dbReference>
<dbReference type="GO" id="GO:0003964">
    <property type="term" value="F:RNA-directed DNA polymerase activity"/>
    <property type="evidence" value="ECO:0007669"/>
    <property type="project" value="UniProtKB-KW"/>
</dbReference>
<evidence type="ECO:0000313" key="2">
    <source>
        <dbReference type="EMBL" id="MBA4602355.1"/>
    </source>
</evidence>
<dbReference type="PANTHER" id="PTHR34047">
    <property type="entry name" value="NUCLEAR INTRON MATURASE 1, MITOCHONDRIAL-RELATED"/>
    <property type="match status" value="1"/>
</dbReference>